<evidence type="ECO:0000256" key="1">
    <source>
        <dbReference type="ARBA" id="ARBA00004127"/>
    </source>
</evidence>
<evidence type="ECO:0000256" key="7">
    <source>
        <dbReference type="SAM" id="Phobius"/>
    </source>
</evidence>
<dbReference type="GO" id="GO:0098553">
    <property type="term" value="C:lumenal side of endoplasmic reticulum membrane"/>
    <property type="evidence" value="ECO:0007669"/>
    <property type="project" value="TreeGrafter"/>
</dbReference>
<dbReference type="Proteomes" id="UP001142055">
    <property type="component" value="Chromosome 3"/>
</dbReference>
<dbReference type="GO" id="GO:0005765">
    <property type="term" value="C:lysosomal membrane"/>
    <property type="evidence" value="ECO:0007669"/>
    <property type="project" value="TreeGrafter"/>
</dbReference>
<accession>A0A9Q0M2G8</accession>
<organism evidence="8 9">
    <name type="scientific">Blomia tropicalis</name>
    <name type="common">Mite</name>
    <dbReference type="NCBI Taxonomy" id="40697"/>
    <lineage>
        <taxon>Eukaryota</taxon>
        <taxon>Metazoa</taxon>
        <taxon>Ecdysozoa</taxon>
        <taxon>Arthropoda</taxon>
        <taxon>Chelicerata</taxon>
        <taxon>Arachnida</taxon>
        <taxon>Acari</taxon>
        <taxon>Acariformes</taxon>
        <taxon>Sarcoptiformes</taxon>
        <taxon>Astigmata</taxon>
        <taxon>Glycyphagoidea</taxon>
        <taxon>Echimyopodidae</taxon>
        <taxon>Blomia</taxon>
    </lineage>
</organism>
<dbReference type="PANTHER" id="PTHR12174:SF103">
    <property type="entry name" value="INTRAMEMBRANE PROTEASE (IMPAS) FAMILY"/>
    <property type="match status" value="1"/>
</dbReference>
<protein>
    <recommendedName>
        <fullName evidence="10">Signal peptide peptidase-like 2B</fullName>
    </recommendedName>
</protein>
<sequence>MCNLGMTKLLLFINEDYLPMNNFTSYNLCKKLNLPSNNRNGYYIFNYSTSCDTKTQLDNFGHSFPHSNGLIFSTTCDLNLKTHFNLTSEYLSQKSFTLSVITDTNLKGLLSYKQVQRLRPDEPKISAFYCMILIFTTAVFCVFVGSYWSGDVRFGFYLETKQKSQRDALVQKDETESKSTKHATDQEAFADLTSGSVMFAVIVTIVVLMSLYFFYKYIVYGFIAIFMIFSAISFSVCLYTVLNLLLPRSITDLALVISPFLCFKRFSLQYICIPLIPLAVALPVTWFMLRHTSPHAWIIQDILCVCFCIFQLRTLRLPSFKICFMLLGGLFIYDIFFVFITPLFTSNGVSIMEYVATGGVSNRGSISEYRCPGEKVEVLPLSIRAPRNIFGINPHNPSEYCLTGGYSLLGLGDIIIPGIMVSYCNAYDLIRNVPYRSYFIVSTLAYALGLVFSYIALITMEIAQPALLYLVPTTVISVLILSLYRKEFRQFWIGPETNLNVKPADEPLHETDSSSASSYKN</sequence>
<keyword evidence="6 7" id="KW-0472">Membrane</keyword>
<dbReference type="EMBL" id="JAPWDV010000003">
    <property type="protein sequence ID" value="KAJ6217498.1"/>
    <property type="molecule type" value="Genomic_DNA"/>
</dbReference>
<keyword evidence="5 7" id="KW-1133">Transmembrane helix</keyword>
<dbReference type="GO" id="GO:0098554">
    <property type="term" value="C:cytoplasmic side of endoplasmic reticulum membrane"/>
    <property type="evidence" value="ECO:0007669"/>
    <property type="project" value="TreeGrafter"/>
</dbReference>
<dbReference type="InterPro" id="IPR007369">
    <property type="entry name" value="Peptidase_A22B_SPP"/>
</dbReference>
<dbReference type="PANTHER" id="PTHR12174">
    <property type="entry name" value="SIGNAL PEPTIDE PEPTIDASE"/>
    <property type="match status" value="1"/>
</dbReference>
<keyword evidence="3 7" id="KW-0812">Transmembrane</keyword>
<comment type="subcellular location">
    <subcellularLocation>
        <location evidence="1">Endomembrane system</location>
        <topology evidence="1">Multi-pass membrane protein</topology>
    </subcellularLocation>
</comment>
<evidence type="ECO:0000256" key="4">
    <source>
        <dbReference type="ARBA" id="ARBA00022801"/>
    </source>
</evidence>
<keyword evidence="4" id="KW-0378">Hydrolase</keyword>
<feature type="transmembrane region" description="Helical" evidence="7">
    <location>
        <begin position="324"/>
        <end position="344"/>
    </location>
</feature>
<feature type="transmembrane region" description="Helical" evidence="7">
    <location>
        <begin position="295"/>
        <end position="312"/>
    </location>
</feature>
<evidence type="ECO:0000256" key="3">
    <source>
        <dbReference type="ARBA" id="ARBA00022692"/>
    </source>
</evidence>
<gene>
    <name evidence="8" type="ORF">RDWZM_008655</name>
</gene>
<dbReference type="InterPro" id="IPR006639">
    <property type="entry name" value="Preselin/SPP"/>
</dbReference>
<comment type="caution">
    <text evidence="8">The sequence shown here is derived from an EMBL/GenBank/DDBJ whole genome shotgun (WGS) entry which is preliminary data.</text>
</comment>
<feature type="transmembrane region" description="Helical" evidence="7">
    <location>
        <begin position="438"/>
        <end position="460"/>
    </location>
</feature>
<evidence type="ECO:0000313" key="9">
    <source>
        <dbReference type="Proteomes" id="UP001142055"/>
    </source>
</evidence>
<keyword evidence="9" id="KW-1185">Reference proteome</keyword>
<evidence type="ECO:0000256" key="5">
    <source>
        <dbReference type="ARBA" id="ARBA00022989"/>
    </source>
</evidence>
<evidence type="ECO:0000256" key="6">
    <source>
        <dbReference type="ARBA" id="ARBA00023136"/>
    </source>
</evidence>
<feature type="transmembrane region" description="Helical" evidence="7">
    <location>
        <begin position="406"/>
        <end position="426"/>
    </location>
</feature>
<dbReference type="AlphaFoldDB" id="A0A9Q0M2G8"/>
<dbReference type="SMART" id="SM00730">
    <property type="entry name" value="PSN"/>
    <property type="match status" value="1"/>
</dbReference>
<dbReference type="GO" id="GO:0030660">
    <property type="term" value="C:Golgi-associated vesicle membrane"/>
    <property type="evidence" value="ECO:0007669"/>
    <property type="project" value="TreeGrafter"/>
</dbReference>
<dbReference type="Pfam" id="PF04258">
    <property type="entry name" value="Peptidase_A22B"/>
    <property type="match status" value="1"/>
</dbReference>
<feature type="transmembrane region" description="Helical" evidence="7">
    <location>
        <begin position="466"/>
        <end position="484"/>
    </location>
</feature>
<feature type="transmembrane region" description="Helical" evidence="7">
    <location>
        <begin position="127"/>
        <end position="148"/>
    </location>
</feature>
<evidence type="ECO:0000313" key="8">
    <source>
        <dbReference type="EMBL" id="KAJ6217498.1"/>
    </source>
</evidence>
<evidence type="ECO:0000256" key="2">
    <source>
        <dbReference type="ARBA" id="ARBA00006859"/>
    </source>
</evidence>
<dbReference type="GO" id="GO:0033619">
    <property type="term" value="P:membrane protein proteolysis"/>
    <property type="evidence" value="ECO:0007669"/>
    <property type="project" value="TreeGrafter"/>
</dbReference>
<name>A0A9Q0M2G8_BLOTA</name>
<reference evidence="8" key="1">
    <citation type="submission" date="2022-12" db="EMBL/GenBank/DDBJ databases">
        <title>Genome assemblies of Blomia tropicalis.</title>
        <authorList>
            <person name="Cui Y."/>
        </authorList>
    </citation>
    <scope>NUCLEOTIDE SEQUENCE</scope>
    <source>
        <tissue evidence="8">Adult mites</tissue>
    </source>
</reference>
<evidence type="ECO:0008006" key="10">
    <source>
        <dbReference type="Google" id="ProtNLM"/>
    </source>
</evidence>
<feature type="transmembrane region" description="Helical" evidence="7">
    <location>
        <begin position="222"/>
        <end position="241"/>
    </location>
</feature>
<feature type="transmembrane region" description="Helical" evidence="7">
    <location>
        <begin position="270"/>
        <end position="289"/>
    </location>
</feature>
<dbReference type="OMA" id="WVVYRHS"/>
<comment type="similarity">
    <text evidence="2">Belongs to the peptidase A22B family.</text>
</comment>
<proteinExistence type="inferred from homology"/>
<feature type="transmembrane region" description="Helical" evidence="7">
    <location>
        <begin position="197"/>
        <end position="215"/>
    </location>
</feature>
<dbReference type="GO" id="GO:0042500">
    <property type="term" value="F:aspartic endopeptidase activity, intramembrane cleaving"/>
    <property type="evidence" value="ECO:0007669"/>
    <property type="project" value="InterPro"/>
</dbReference>